<keyword evidence="1" id="KW-0175">Coiled coil</keyword>
<keyword evidence="4" id="KW-1185">Reference proteome</keyword>
<evidence type="ECO:0000256" key="1">
    <source>
        <dbReference type="SAM" id="Coils"/>
    </source>
</evidence>
<feature type="coiled-coil region" evidence="1">
    <location>
        <begin position="24"/>
        <end position="51"/>
    </location>
</feature>
<dbReference type="AlphaFoldDB" id="A0A8R1IHQ1"/>
<reference evidence="3" key="2">
    <citation type="submission" date="2022-06" db="UniProtKB">
        <authorList>
            <consortium name="EnsemblMetazoa"/>
        </authorList>
    </citation>
    <scope>IDENTIFICATION</scope>
    <source>
        <strain evidence="3">DF5081</strain>
    </source>
</reference>
<reference evidence="4" key="1">
    <citation type="submission" date="2010-08" db="EMBL/GenBank/DDBJ databases">
        <authorList>
            <consortium name="Caenorhabditis japonica Sequencing Consortium"/>
            <person name="Wilson R.K."/>
        </authorList>
    </citation>
    <scope>NUCLEOTIDE SEQUENCE [LARGE SCALE GENOMIC DNA]</scope>
    <source>
        <strain evidence="4">DF5081</strain>
    </source>
</reference>
<sequence length="203" mass="21746">MLEFDERPSDCSLDEAVRGAHRQAQLLAQQNMDLNDKLTRQSEELAESRAQLRGYSGPLGLGEREVCRGLSPAKSLLSSIATTDSSDAADGSGAGDFHPPQRRRLRQRPTDLDPPVSSSASSSGASSVYHSLNNSLASHWHWSHTSTPTATTVATPSNLSTTEFVYPPNVNAFYSLRDAMGTLLSQLARSLGLSANAPPPQPS</sequence>
<feature type="compositionally biased region" description="Low complexity" evidence="2">
    <location>
        <begin position="113"/>
        <end position="127"/>
    </location>
</feature>
<evidence type="ECO:0000313" key="3">
    <source>
        <dbReference type="EnsemblMetazoa" id="CJA29298.1"/>
    </source>
</evidence>
<organism evidence="3 4">
    <name type="scientific">Caenorhabditis japonica</name>
    <dbReference type="NCBI Taxonomy" id="281687"/>
    <lineage>
        <taxon>Eukaryota</taxon>
        <taxon>Metazoa</taxon>
        <taxon>Ecdysozoa</taxon>
        <taxon>Nematoda</taxon>
        <taxon>Chromadorea</taxon>
        <taxon>Rhabditida</taxon>
        <taxon>Rhabditina</taxon>
        <taxon>Rhabditomorpha</taxon>
        <taxon>Rhabditoidea</taxon>
        <taxon>Rhabditidae</taxon>
        <taxon>Peloderinae</taxon>
        <taxon>Caenorhabditis</taxon>
    </lineage>
</organism>
<evidence type="ECO:0000256" key="2">
    <source>
        <dbReference type="SAM" id="MobiDB-lite"/>
    </source>
</evidence>
<protein>
    <submittedName>
        <fullName evidence="3">Uncharacterized protein</fullName>
    </submittedName>
</protein>
<dbReference type="Proteomes" id="UP000005237">
    <property type="component" value="Unassembled WGS sequence"/>
</dbReference>
<evidence type="ECO:0000313" key="4">
    <source>
        <dbReference type="Proteomes" id="UP000005237"/>
    </source>
</evidence>
<accession>A0A8R1IHQ1</accession>
<dbReference type="EnsemblMetazoa" id="CJA29298.1">
    <property type="protein sequence ID" value="CJA29298.1"/>
    <property type="gene ID" value="WBGene00184872"/>
</dbReference>
<name>A0A8R1IHQ1_CAEJA</name>
<feature type="region of interest" description="Disordered" evidence="2">
    <location>
        <begin position="83"/>
        <end position="128"/>
    </location>
</feature>
<proteinExistence type="predicted"/>